<feature type="transmembrane region" description="Helical" evidence="5">
    <location>
        <begin position="176"/>
        <end position="204"/>
    </location>
</feature>
<dbReference type="AlphaFoldDB" id="A0A1F7FKA7"/>
<comment type="similarity">
    <text evidence="5">Belongs to the binding-protein-dependent transport system permease family.</text>
</comment>
<feature type="transmembrane region" description="Helical" evidence="5">
    <location>
        <begin position="240"/>
        <end position="262"/>
    </location>
</feature>
<dbReference type="InterPro" id="IPR035906">
    <property type="entry name" value="MetI-like_sf"/>
</dbReference>
<dbReference type="Gene3D" id="1.10.3720.10">
    <property type="entry name" value="MetI-like"/>
    <property type="match status" value="1"/>
</dbReference>
<dbReference type="Proteomes" id="UP000179243">
    <property type="component" value="Unassembled WGS sequence"/>
</dbReference>
<dbReference type="GO" id="GO:0005886">
    <property type="term" value="C:plasma membrane"/>
    <property type="evidence" value="ECO:0007669"/>
    <property type="project" value="UniProtKB-SubCell"/>
</dbReference>
<evidence type="ECO:0000313" key="8">
    <source>
        <dbReference type="Proteomes" id="UP000179243"/>
    </source>
</evidence>
<keyword evidence="4 5" id="KW-0472">Membrane</keyword>
<reference evidence="7 8" key="1">
    <citation type="journal article" date="2016" name="Nat. Commun.">
        <title>Thousands of microbial genomes shed light on interconnected biogeochemical processes in an aquifer system.</title>
        <authorList>
            <person name="Anantharaman K."/>
            <person name="Brown C.T."/>
            <person name="Hug L.A."/>
            <person name="Sharon I."/>
            <person name="Castelle C.J."/>
            <person name="Probst A.J."/>
            <person name="Thomas B.C."/>
            <person name="Singh A."/>
            <person name="Wilkins M.J."/>
            <person name="Karaoz U."/>
            <person name="Brodie E.L."/>
            <person name="Williams K.H."/>
            <person name="Hubbard S.S."/>
            <person name="Banfield J.F."/>
        </authorList>
    </citation>
    <scope>NUCLEOTIDE SEQUENCE [LARGE SCALE GENOMIC DNA]</scope>
</reference>
<dbReference type="PROSITE" id="PS50928">
    <property type="entry name" value="ABC_TM1"/>
    <property type="match status" value="1"/>
</dbReference>
<keyword evidence="2 5" id="KW-0812">Transmembrane</keyword>
<feature type="transmembrane region" description="Helical" evidence="5">
    <location>
        <begin position="29"/>
        <end position="51"/>
    </location>
</feature>
<dbReference type="PANTHER" id="PTHR43839:SF3">
    <property type="entry name" value="OLIGOPEPTIDE ABC TRANSPORTER, PERMEASE PROTEIN"/>
    <property type="match status" value="1"/>
</dbReference>
<sequence>MKREEAKTQDLGYLSQWQLIRIRFIRHRLAVAALFLLITLYTMALFAEFFAPYPSLWKNLHHTYSPPQPVRFSLEHGLYVFGMRQHIDPITFKHDYIENTGDIIPLRLFVKGEHYKLWGLIPLERHFFGPDRDTYKPKTVRGGFRGDISSSPVFYLLGADKYGQDILSRIIYGARISLSIGFVSILVTFFLGIVIGGISGYVGGAVDNIIQRSIEIINAFPQLPLWLALGAALPSDWPPLRIYFAITIVLSLLGWTGLARVVRGKLLSLREEDYAVAARLLGASHRRVIFRHLLPGFTSHIIVELTLRVPIMILGETSLSFLGLGLRPPVVSWGVMLQDCMNMQAVANYPWLLLPVVFIILAVLCFNFLGDGLRDAADPYSAR</sequence>
<keyword evidence="3 5" id="KW-1133">Transmembrane helix</keyword>
<dbReference type="CDD" id="cd06261">
    <property type="entry name" value="TM_PBP2"/>
    <property type="match status" value="1"/>
</dbReference>
<gene>
    <name evidence="7" type="ORF">A2519_13835</name>
</gene>
<dbReference type="InterPro" id="IPR000515">
    <property type="entry name" value="MetI-like"/>
</dbReference>
<dbReference type="PANTHER" id="PTHR43839">
    <property type="entry name" value="OPPC IN A BINDING PROTEIN-DEPENDENT TRANSPORT SYSTEM"/>
    <property type="match status" value="1"/>
</dbReference>
<comment type="caution">
    <text evidence="7">The sequence shown here is derived from an EMBL/GenBank/DDBJ whole genome shotgun (WGS) entry which is preliminary data.</text>
</comment>
<dbReference type="InterPro" id="IPR025966">
    <property type="entry name" value="OppC_N"/>
</dbReference>
<proteinExistence type="inferred from homology"/>
<evidence type="ECO:0000256" key="3">
    <source>
        <dbReference type="ARBA" id="ARBA00022989"/>
    </source>
</evidence>
<dbReference type="Pfam" id="PF00528">
    <property type="entry name" value="BPD_transp_1"/>
    <property type="match status" value="1"/>
</dbReference>
<evidence type="ECO:0000256" key="2">
    <source>
        <dbReference type="ARBA" id="ARBA00022692"/>
    </source>
</evidence>
<feature type="transmembrane region" description="Helical" evidence="5">
    <location>
        <begin position="216"/>
        <end position="234"/>
    </location>
</feature>
<accession>A0A1F7FKA7</accession>
<evidence type="ECO:0000256" key="5">
    <source>
        <dbReference type="RuleBase" id="RU363032"/>
    </source>
</evidence>
<evidence type="ECO:0000259" key="6">
    <source>
        <dbReference type="PROSITE" id="PS50928"/>
    </source>
</evidence>
<feature type="transmembrane region" description="Helical" evidence="5">
    <location>
        <begin position="351"/>
        <end position="370"/>
    </location>
</feature>
<dbReference type="EMBL" id="MFYX01000015">
    <property type="protein sequence ID" value="OGK07048.1"/>
    <property type="molecule type" value="Genomic_DNA"/>
</dbReference>
<dbReference type="GO" id="GO:0055085">
    <property type="term" value="P:transmembrane transport"/>
    <property type="evidence" value="ECO:0007669"/>
    <property type="project" value="InterPro"/>
</dbReference>
<dbReference type="SUPFAM" id="SSF161098">
    <property type="entry name" value="MetI-like"/>
    <property type="match status" value="1"/>
</dbReference>
<comment type="subcellular location">
    <subcellularLocation>
        <location evidence="5">Cell membrane</location>
        <topology evidence="5">Multi-pass membrane protein</topology>
    </subcellularLocation>
    <subcellularLocation>
        <location evidence="1">Membrane</location>
        <topology evidence="1">Multi-pass membrane protein</topology>
    </subcellularLocation>
</comment>
<evidence type="ECO:0000256" key="1">
    <source>
        <dbReference type="ARBA" id="ARBA00004141"/>
    </source>
</evidence>
<feature type="domain" description="ABC transmembrane type-1" evidence="6">
    <location>
        <begin position="174"/>
        <end position="370"/>
    </location>
</feature>
<dbReference type="Pfam" id="PF12911">
    <property type="entry name" value="OppC_N"/>
    <property type="match status" value="1"/>
</dbReference>
<protein>
    <submittedName>
        <fullName evidence="7">Peptide ABC transporter permease</fullName>
    </submittedName>
</protein>
<name>A0A1F7FKA7_UNCRA</name>
<evidence type="ECO:0000313" key="7">
    <source>
        <dbReference type="EMBL" id="OGK07048.1"/>
    </source>
</evidence>
<organism evidence="7 8">
    <name type="scientific">Candidatus Raymondbacteria bacterium RIFOXYD12_FULL_49_13</name>
    <dbReference type="NCBI Taxonomy" id="1817890"/>
    <lineage>
        <taxon>Bacteria</taxon>
        <taxon>Raymondiibacteriota</taxon>
    </lineage>
</organism>
<keyword evidence="5" id="KW-0813">Transport</keyword>
<evidence type="ECO:0000256" key="4">
    <source>
        <dbReference type="ARBA" id="ARBA00023136"/>
    </source>
</evidence>